<evidence type="ECO:0000256" key="2">
    <source>
        <dbReference type="PROSITE-ProRule" id="PRU00124"/>
    </source>
</evidence>
<dbReference type="PROSITE" id="PS01180">
    <property type="entry name" value="CUB"/>
    <property type="match status" value="1"/>
</dbReference>
<keyword evidence="3" id="KW-0768">Sushi</keyword>
<evidence type="ECO:0000256" key="3">
    <source>
        <dbReference type="PROSITE-ProRule" id="PRU00302"/>
    </source>
</evidence>
<dbReference type="CDD" id="cd00112">
    <property type="entry name" value="LDLa"/>
    <property type="match status" value="1"/>
</dbReference>
<dbReference type="AlphaFoldDB" id="A0A9W9ZLH3"/>
<feature type="domain" description="CUB" evidence="7">
    <location>
        <begin position="163"/>
        <end position="289"/>
    </location>
</feature>
<keyword evidence="5" id="KW-0472">Membrane</keyword>
<dbReference type="SUPFAM" id="SSF57424">
    <property type="entry name" value="LDL receptor-like module"/>
    <property type="match status" value="1"/>
</dbReference>
<feature type="region of interest" description="Disordered" evidence="4">
    <location>
        <begin position="375"/>
        <end position="419"/>
    </location>
</feature>
<protein>
    <submittedName>
        <fullName evidence="9">Uncharacterized protein</fullName>
    </submittedName>
</protein>
<dbReference type="Gene3D" id="2.60.120.290">
    <property type="entry name" value="Spermadhesin, CUB domain"/>
    <property type="match status" value="1"/>
</dbReference>
<dbReference type="Pfam" id="PF00084">
    <property type="entry name" value="Sushi"/>
    <property type="match status" value="1"/>
</dbReference>
<dbReference type="InterPro" id="IPR035914">
    <property type="entry name" value="Sperma_CUB_dom_sf"/>
</dbReference>
<feature type="domain" description="Sushi" evidence="8">
    <location>
        <begin position="44"/>
        <end position="110"/>
    </location>
</feature>
<evidence type="ECO:0000259" key="7">
    <source>
        <dbReference type="PROSITE" id="PS01180"/>
    </source>
</evidence>
<evidence type="ECO:0000313" key="9">
    <source>
        <dbReference type="EMBL" id="KAJ7383134.1"/>
    </source>
</evidence>
<organism evidence="9 10">
    <name type="scientific">Desmophyllum pertusum</name>
    <dbReference type="NCBI Taxonomy" id="174260"/>
    <lineage>
        <taxon>Eukaryota</taxon>
        <taxon>Metazoa</taxon>
        <taxon>Cnidaria</taxon>
        <taxon>Anthozoa</taxon>
        <taxon>Hexacorallia</taxon>
        <taxon>Scleractinia</taxon>
        <taxon>Caryophylliina</taxon>
        <taxon>Caryophylliidae</taxon>
        <taxon>Desmophyllum</taxon>
    </lineage>
</organism>
<dbReference type="CDD" id="cd00033">
    <property type="entry name" value="CCP"/>
    <property type="match status" value="1"/>
</dbReference>
<dbReference type="Gene3D" id="4.10.400.10">
    <property type="entry name" value="Low-density Lipoprotein Receptor"/>
    <property type="match status" value="1"/>
</dbReference>
<dbReference type="OrthoDB" id="9990982at2759"/>
<dbReference type="SUPFAM" id="SSF49854">
    <property type="entry name" value="Spermadhesin, CUB domain"/>
    <property type="match status" value="1"/>
</dbReference>
<keyword evidence="5" id="KW-0812">Transmembrane</keyword>
<accession>A0A9W9ZLH3</accession>
<dbReference type="InterPro" id="IPR000436">
    <property type="entry name" value="Sushi_SCR_CCP_dom"/>
</dbReference>
<proteinExistence type="predicted"/>
<dbReference type="Gene3D" id="2.10.70.10">
    <property type="entry name" value="Complement Module, domain 1"/>
    <property type="match status" value="1"/>
</dbReference>
<sequence>MAGIFLLVFVLITSQCLSADGAESLPSDEASFTDSSPARSMANNACTAPKSVVSDATLKWRKGVYNQSVFLPGEKAEFVCKGGFRQIGWLQTLTCQNDGTWTSSLSDIEDDFEASERVFGYCLTNNCSNSGTFNCTSGNQSVPICKKCDCIADCRDGSDEMECGSILINVTGRATGEIKSPTNNINYAGPLTCRRTLWTDDPGFYIKLLFTGFSMSGDCGDNYVYLANATFSDTDSPPCCKKTTAHVSCAFGGKTGAPPLSHTDKNFMMVNLVSKESNSSSFSAKWYNVNGFYPYGLIPKDDSDYPSEIKIDRSKSKNTEDDSTDPTYIAATVIFSIVAFVVLAIVGCKIGRHFFGPRCSVQHCCEWIAARRSQRSPRLSPREPSPEARPIRGNIPNEEPTQGRGQTRTVPVDAGVHRR</sequence>
<comment type="caution">
    <text evidence="9">The sequence shown here is derived from an EMBL/GenBank/DDBJ whole genome shotgun (WGS) entry which is preliminary data.</text>
</comment>
<keyword evidence="10" id="KW-1185">Reference proteome</keyword>
<comment type="caution">
    <text evidence="3">Lacks conserved residue(s) required for the propagation of feature annotation.</text>
</comment>
<evidence type="ECO:0000256" key="5">
    <source>
        <dbReference type="SAM" id="Phobius"/>
    </source>
</evidence>
<evidence type="ECO:0000259" key="8">
    <source>
        <dbReference type="PROSITE" id="PS50923"/>
    </source>
</evidence>
<keyword evidence="6" id="KW-0732">Signal</keyword>
<feature type="compositionally biased region" description="Polar residues" evidence="4">
    <location>
        <begin position="399"/>
        <end position="409"/>
    </location>
</feature>
<feature type="compositionally biased region" description="Basic and acidic residues" evidence="4">
    <location>
        <begin position="380"/>
        <end position="390"/>
    </location>
</feature>
<dbReference type="InterPro" id="IPR000859">
    <property type="entry name" value="CUB_dom"/>
</dbReference>
<dbReference type="Proteomes" id="UP001163046">
    <property type="component" value="Unassembled WGS sequence"/>
</dbReference>
<dbReference type="InterPro" id="IPR035976">
    <property type="entry name" value="Sushi/SCR/CCP_sf"/>
</dbReference>
<gene>
    <name evidence="9" type="ORF">OS493_030667</name>
</gene>
<feature type="signal peptide" evidence="6">
    <location>
        <begin position="1"/>
        <end position="18"/>
    </location>
</feature>
<evidence type="ECO:0000256" key="6">
    <source>
        <dbReference type="SAM" id="SignalP"/>
    </source>
</evidence>
<dbReference type="InterPro" id="IPR002172">
    <property type="entry name" value="LDrepeatLR_classA_rpt"/>
</dbReference>
<dbReference type="EMBL" id="MU825906">
    <property type="protein sequence ID" value="KAJ7383134.1"/>
    <property type="molecule type" value="Genomic_DNA"/>
</dbReference>
<name>A0A9W9ZLH3_9CNID</name>
<keyword evidence="5" id="KW-1133">Transmembrane helix</keyword>
<evidence type="ECO:0000256" key="1">
    <source>
        <dbReference type="ARBA" id="ARBA00023157"/>
    </source>
</evidence>
<dbReference type="InterPro" id="IPR036055">
    <property type="entry name" value="LDL_receptor-like_sf"/>
</dbReference>
<keyword evidence="1 2" id="KW-1015">Disulfide bond</keyword>
<dbReference type="PROSITE" id="PS50068">
    <property type="entry name" value="LDLRA_2"/>
    <property type="match status" value="1"/>
</dbReference>
<evidence type="ECO:0000256" key="4">
    <source>
        <dbReference type="SAM" id="MobiDB-lite"/>
    </source>
</evidence>
<feature type="transmembrane region" description="Helical" evidence="5">
    <location>
        <begin position="328"/>
        <end position="348"/>
    </location>
</feature>
<reference evidence="9" key="1">
    <citation type="submission" date="2023-01" db="EMBL/GenBank/DDBJ databases">
        <title>Genome assembly of the deep-sea coral Lophelia pertusa.</title>
        <authorList>
            <person name="Herrera S."/>
            <person name="Cordes E."/>
        </authorList>
    </citation>
    <scope>NUCLEOTIDE SEQUENCE</scope>
    <source>
        <strain evidence="9">USNM1676648</strain>
        <tissue evidence="9">Polyp</tissue>
    </source>
</reference>
<dbReference type="SUPFAM" id="SSF57535">
    <property type="entry name" value="Complement control module/SCR domain"/>
    <property type="match status" value="1"/>
</dbReference>
<evidence type="ECO:0000313" key="10">
    <source>
        <dbReference type="Proteomes" id="UP001163046"/>
    </source>
</evidence>
<feature type="disulfide bond" evidence="2">
    <location>
        <begin position="148"/>
        <end position="163"/>
    </location>
</feature>
<dbReference type="PROSITE" id="PS50923">
    <property type="entry name" value="SUSHI"/>
    <property type="match status" value="1"/>
</dbReference>
<feature type="chain" id="PRO_5040773434" evidence="6">
    <location>
        <begin position="19"/>
        <end position="419"/>
    </location>
</feature>